<dbReference type="GO" id="GO:0003824">
    <property type="term" value="F:catalytic activity"/>
    <property type="evidence" value="ECO:0007669"/>
    <property type="project" value="InterPro"/>
</dbReference>
<dbReference type="InterPro" id="IPR019808">
    <property type="entry name" value="Histidine_triad_CS"/>
</dbReference>
<dbReference type="Pfam" id="PF01230">
    <property type="entry name" value="HIT"/>
    <property type="match status" value="1"/>
</dbReference>
<protein>
    <submittedName>
        <fullName evidence="5">Purine nucleoside phosphoramidase</fullName>
    </submittedName>
</protein>
<name>A0A1R4HD38_9GAMM</name>
<feature type="active site" description="Tele-AMP-histidine intermediate" evidence="1">
    <location>
        <position position="98"/>
    </location>
</feature>
<feature type="domain" description="HIT" evidence="4">
    <location>
        <begin position="5"/>
        <end position="112"/>
    </location>
</feature>
<dbReference type="AlphaFoldDB" id="A0A1R4HD38"/>
<dbReference type="PRINTS" id="PR00332">
    <property type="entry name" value="HISTRIAD"/>
</dbReference>
<evidence type="ECO:0000259" key="4">
    <source>
        <dbReference type="PROSITE" id="PS51084"/>
    </source>
</evidence>
<dbReference type="InterPro" id="IPR001310">
    <property type="entry name" value="Histidine_triad_HIT"/>
</dbReference>
<dbReference type="Proteomes" id="UP000195667">
    <property type="component" value="Unassembled WGS sequence"/>
</dbReference>
<gene>
    <name evidence="5" type="primary">hinT</name>
    <name evidence="5" type="ORF">CRENPOLYSF1_50146</name>
</gene>
<dbReference type="RefSeq" id="WP_087144165.1">
    <property type="nucleotide sequence ID" value="NZ_FUKI01000126.1"/>
</dbReference>
<organism evidence="5 6">
    <name type="scientific">Crenothrix polyspora</name>
    <dbReference type="NCBI Taxonomy" id="360316"/>
    <lineage>
        <taxon>Bacteria</taxon>
        <taxon>Pseudomonadati</taxon>
        <taxon>Pseudomonadota</taxon>
        <taxon>Gammaproteobacteria</taxon>
        <taxon>Methylococcales</taxon>
        <taxon>Crenotrichaceae</taxon>
        <taxon>Crenothrix</taxon>
    </lineage>
</organism>
<dbReference type="CDD" id="cd01276">
    <property type="entry name" value="PKCI_related"/>
    <property type="match status" value="1"/>
</dbReference>
<sequence>MTECLFCKMAAGDIKPDVVYEDDTVLAFRDISPQAPVHVLVIPKRHIANLNDLDDTELAGQLLRTAAIIAKQEGISEQGYRTVFNCNQHGGQTVHHLHLHVLGGRQLAWPPG</sequence>
<accession>A0A1R4HD38</accession>
<reference evidence="6" key="1">
    <citation type="submission" date="2017-02" db="EMBL/GenBank/DDBJ databases">
        <authorList>
            <person name="Daims H."/>
        </authorList>
    </citation>
    <scope>NUCLEOTIDE SEQUENCE [LARGE SCALE GENOMIC DNA]</scope>
</reference>
<proteinExistence type="predicted"/>
<evidence type="ECO:0000313" key="6">
    <source>
        <dbReference type="Proteomes" id="UP000195667"/>
    </source>
</evidence>
<evidence type="ECO:0000256" key="2">
    <source>
        <dbReference type="PIRSR" id="PIRSR601310-3"/>
    </source>
</evidence>
<dbReference type="SUPFAM" id="SSF54197">
    <property type="entry name" value="HIT-like"/>
    <property type="match status" value="1"/>
</dbReference>
<dbReference type="OrthoDB" id="9784774at2"/>
<dbReference type="Gene3D" id="3.30.428.10">
    <property type="entry name" value="HIT-like"/>
    <property type="match status" value="1"/>
</dbReference>
<evidence type="ECO:0000256" key="3">
    <source>
        <dbReference type="PROSITE-ProRule" id="PRU00464"/>
    </source>
</evidence>
<dbReference type="InterPro" id="IPR036265">
    <property type="entry name" value="HIT-like_sf"/>
</dbReference>
<keyword evidence="6" id="KW-1185">Reference proteome</keyword>
<dbReference type="PROSITE" id="PS51084">
    <property type="entry name" value="HIT_2"/>
    <property type="match status" value="1"/>
</dbReference>
<feature type="short sequence motif" description="Histidine triad motif" evidence="2 3">
    <location>
        <begin position="96"/>
        <end position="100"/>
    </location>
</feature>
<evidence type="ECO:0000256" key="1">
    <source>
        <dbReference type="PIRSR" id="PIRSR601310-1"/>
    </source>
</evidence>
<dbReference type="EMBL" id="FUKI01000126">
    <property type="protein sequence ID" value="SJM94143.1"/>
    <property type="molecule type" value="Genomic_DNA"/>
</dbReference>
<dbReference type="PANTHER" id="PTHR23089">
    <property type="entry name" value="HISTIDINE TRIAD HIT PROTEIN"/>
    <property type="match status" value="1"/>
</dbReference>
<dbReference type="InterPro" id="IPR011146">
    <property type="entry name" value="HIT-like"/>
</dbReference>
<evidence type="ECO:0000313" key="5">
    <source>
        <dbReference type="EMBL" id="SJM94143.1"/>
    </source>
</evidence>
<dbReference type="PROSITE" id="PS00892">
    <property type="entry name" value="HIT_1"/>
    <property type="match status" value="1"/>
</dbReference>